<reference evidence="3" key="1">
    <citation type="journal article" date="2013" name="Genome Biol.">
        <title>Reference genomes and transcriptomes of Nicotiana sylvestris and Nicotiana tomentosiformis.</title>
        <authorList>
            <person name="Sierro N."/>
            <person name="Battey J.N."/>
            <person name="Ouadi S."/>
            <person name="Bovet L."/>
            <person name="Goepfert S."/>
            <person name="Bakaher N."/>
            <person name="Peitsch M.C."/>
            <person name="Ivanov N.V."/>
        </authorList>
    </citation>
    <scope>NUCLEOTIDE SEQUENCE [LARGE SCALE GENOMIC DNA]</scope>
</reference>
<proteinExistence type="predicted"/>
<keyword evidence="3" id="KW-1185">Reference proteome</keyword>
<gene>
    <name evidence="4" type="primary">LOC104238165</name>
</gene>
<dbReference type="eggNOG" id="KOG0017">
    <property type="taxonomic scope" value="Eukaryota"/>
</dbReference>
<feature type="domain" description="Reverse transcriptase Ty1/copia-type" evidence="2">
    <location>
        <begin position="1"/>
        <end position="79"/>
    </location>
</feature>
<dbReference type="Proteomes" id="UP000189701">
    <property type="component" value="Unplaced"/>
</dbReference>
<dbReference type="RefSeq" id="XP_009790762.1">
    <property type="nucleotide sequence ID" value="XM_009792460.1"/>
</dbReference>
<dbReference type="InterPro" id="IPR013103">
    <property type="entry name" value="RVT_2"/>
</dbReference>
<evidence type="ECO:0000259" key="2">
    <source>
        <dbReference type="Pfam" id="PF07727"/>
    </source>
</evidence>
<sequence>MDVKSALLNGYLKEEVFVKQPPWFESKEYPDHVYKLDNALYGLKQAPRAWYKRLSKFLLEYGYKRDKIDNTLLLKKKGRALQVSSGPKVTAETISKVATNLENRFVLVGSISRDESIESRKEEGSGGVEESVKKTRVNRSGEAAEGLVQLGKNIDELVPTEQEP</sequence>
<protein>
    <submittedName>
        <fullName evidence="4">Uncharacterized protein LOC104238165</fullName>
    </submittedName>
</protein>
<evidence type="ECO:0000256" key="1">
    <source>
        <dbReference type="SAM" id="MobiDB-lite"/>
    </source>
</evidence>
<name>A0A1U7XFB2_NICSY</name>
<organism evidence="3 4">
    <name type="scientific">Nicotiana sylvestris</name>
    <name type="common">Wood tobacco</name>
    <name type="synonym">South American tobacco</name>
    <dbReference type="NCBI Taxonomy" id="4096"/>
    <lineage>
        <taxon>Eukaryota</taxon>
        <taxon>Viridiplantae</taxon>
        <taxon>Streptophyta</taxon>
        <taxon>Embryophyta</taxon>
        <taxon>Tracheophyta</taxon>
        <taxon>Spermatophyta</taxon>
        <taxon>Magnoliopsida</taxon>
        <taxon>eudicotyledons</taxon>
        <taxon>Gunneridae</taxon>
        <taxon>Pentapetalae</taxon>
        <taxon>asterids</taxon>
        <taxon>lamiids</taxon>
        <taxon>Solanales</taxon>
        <taxon>Solanaceae</taxon>
        <taxon>Nicotianoideae</taxon>
        <taxon>Nicotianeae</taxon>
        <taxon>Nicotiana</taxon>
    </lineage>
</organism>
<feature type="compositionally biased region" description="Basic and acidic residues" evidence="1">
    <location>
        <begin position="115"/>
        <end position="124"/>
    </location>
</feature>
<accession>A0A1U7XFB2</accession>
<dbReference type="AlphaFoldDB" id="A0A1U7XFB2"/>
<dbReference type="STRING" id="4096.A0A1U7XFB2"/>
<evidence type="ECO:0000313" key="3">
    <source>
        <dbReference type="Proteomes" id="UP000189701"/>
    </source>
</evidence>
<evidence type="ECO:0000313" key="4">
    <source>
        <dbReference type="RefSeq" id="XP_009790762.1"/>
    </source>
</evidence>
<feature type="region of interest" description="Disordered" evidence="1">
    <location>
        <begin position="115"/>
        <end position="144"/>
    </location>
</feature>
<dbReference type="Pfam" id="PF07727">
    <property type="entry name" value="RVT_2"/>
    <property type="match status" value="1"/>
</dbReference>
<reference evidence="4" key="2">
    <citation type="submission" date="2025-08" db="UniProtKB">
        <authorList>
            <consortium name="RefSeq"/>
        </authorList>
    </citation>
    <scope>IDENTIFICATION</scope>
    <source>
        <tissue evidence="4">Leaf</tissue>
    </source>
</reference>